<sequence length="50" mass="5654">MIEIDSNKLPILVKAKGKGGQYVDYILKATRNGIQLIKPDKLMLQLLEQN</sequence>
<evidence type="ECO:0000313" key="2">
    <source>
        <dbReference type="Proteomes" id="UP000190102"/>
    </source>
</evidence>
<dbReference type="RefSeq" id="WP_153304312.1">
    <property type="nucleotide sequence ID" value="NZ_FUWR01000019.1"/>
</dbReference>
<accession>A0A1T4RCD5</accession>
<keyword evidence="2" id="KW-1185">Reference proteome</keyword>
<dbReference type="STRING" id="115783.SAMN02745119_02778"/>
<evidence type="ECO:0000313" key="1">
    <source>
        <dbReference type="EMBL" id="SKA13271.1"/>
    </source>
</evidence>
<organism evidence="1 2">
    <name type="scientific">Trichlorobacter thiogenes</name>
    <dbReference type="NCBI Taxonomy" id="115783"/>
    <lineage>
        <taxon>Bacteria</taxon>
        <taxon>Pseudomonadati</taxon>
        <taxon>Thermodesulfobacteriota</taxon>
        <taxon>Desulfuromonadia</taxon>
        <taxon>Geobacterales</taxon>
        <taxon>Geobacteraceae</taxon>
        <taxon>Trichlorobacter</taxon>
    </lineage>
</organism>
<reference evidence="2" key="1">
    <citation type="submission" date="2017-02" db="EMBL/GenBank/DDBJ databases">
        <authorList>
            <person name="Varghese N."/>
            <person name="Submissions S."/>
        </authorList>
    </citation>
    <scope>NUCLEOTIDE SEQUENCE [LARGE SCALE GENOMIC DNA]</scope>
    <source>
        <strain evidence="2">ATCC BAA-34</strain>
    </source>
</reference>
<dbReference type="Proteomes" id="UP000190102">
    <property type="component" value="Unassembled WGS sequence"/>
</dbReference>
<dbReference type="AlphaFoldDB" id="A0A1T4RCD5"/>
<protein>
    <submittedName>
        <fullName evidence="1">Uncharacterized protein</fullName>
    </submittedName>
</protein>
<dbReference type="EMBL" id="FUWR01000019">
    <property type="protein sequence ID" value="SKA13271.1"/>
    <property type="molecule type" value="Genomic_DNA"/>
</dbReference>
<gene>
    <name evidence="1" type="ORF">SAMN02745119_02778</name>
</gene>
<name>A0A1T4RCD5_9BACT</name>
<proteinExistence type="predicted"/>